<evidence type="ECO:0000313" key="1">
    <source>
        <dbReference type="EMBL" id="BCX47170.1"/>
    </source>
</evidence>
<gene>
    <name evidence="1" type="ORF">HAHE_10780</name>
</gene>
<accession>A0ABN6H0S5</accession>
<keyword evidence="2" id="KW-1185">Reference proteome</keyword>
<evidence type="ECO:0000313" key="2">
    <source>
        <dbReference type="Proteomes" id="UP001374893"/>
    </source>
</evidence>
<proteinExistence type="predicted"/>
<sequence length="211" mass="23403">MGICFVAVLLVVAGISFSMLKRQRKAANFQQALSNTRSFSLALLEFDQEFGAYPHEGTKALVEDATGTELGRWRGTSNDCFRQLVAYGFQSEDIFYAIHPQGTHEPDNLIMPMATEALKPGEVGFSFSYGHSSAHHPEIPLLLAPMQSGSHLAWRDTYGGKAVVRLIDTSELPCTINRKGEIIHPDGKLLLDPARPCWKGLHIDIRHPEFP</sequence>
<dbReference type="Proteomes" id="UP001374893">
    <property type="component" value="Chromosome"/>
</dbReference>
<organism evidence="1 2">
    <name type="scientific">Haloferula helveola</name>
    <dbReference type="NCBI Taxonomy" id="490095"/>
    <lineage>
        <taxon>Bacteria</taxon>
        <taxon>Pseudomonadati</taxon>
        <taxon>Verrucomicrobiota</taxon>
        <taxon>Verrucomicrobiia</taxon>
        <taxon>Verrucomicrobiales</taxon>
        <taxon>Verrucomicrobiaceae</taxon>
        <taxon>Haloferula</taxon>
    </lineage>
</organism>
<protein>
    <submittedName>
        <fullName evidence="1">Uncharacterized protein</fullName>
    </submittedName>
</protein>
<dbReference type="EMBL" id="AP024702">
    <property type="protein sequence ID" value="BCX47170.1"/>
    <property type="molecule type" value="Genomic_DNA"/>
</dbReference>
<name>A0ABN6H0S5_9BACT</name>
<reference evidence="1 2" key="1">
    <citation type="submission" date="2021-06" db="EMBL/GenBank/DDBJ databases">
        <title>Complete genome of Haloferula helveola possessing various polysaccharide degrading enzymes.</title>
        <authorList>
            <person name="Takami H."/>
            <person name="Huang C."/>
            <person name="Hamasaki K."/>
        </authorList>
    </citation>
    <scope>NUCLEOTIDE SEQUENCE [LARGE SCALE GENOMIC DNA]</scope>
    <source>
        <strain evidence="1 2">CN-1</strain>
    </source>
</reference>